<reference evidence="1" key="2">
    <citation type="submission" date="2021-04" db="EMBL/GenBank/DDBJ databases">
        <authorList>
            <person name="Gilroy R."/>
        </authorList>
    </citation>
    <scope>NUCLEOTIDE SEQUENCE</scope>
    <source>
        <strain evidence="1">CHK183-1962</strain>
    </source>
</reference>
<sequence length="80" mass="9599">MDRKGNYDEGGLGYGYLSFNQPRGKDLICRQYREIAREYRDFPSLKGYDRWNETQFTSFDRFTLKLFRNWLQENTGISPA</sequence>
<evidence type="ECO:0000313" key="1">
    <source>
        <dbReference type="EMBL" id="HIX77640.1"/>
    </source>
</evidence>
<dbReference type="SUPFAM" id="SSF51445">
    <property type="entry name" value="(Trans)glycosidases"/>
    <property type="match status" value="1"/>
</dbReference>
<dbReference type="Proteomes" id="UP000886890">
    <property type="component" value="Unassembled WGS sequence"/>
</dbReference>
<dbReference type="InterPro" id="IPR017853">
    <property type="entry name" value="GH"/>
</dbReference>
<accession>A0A9D1XED1</accession>
<comment type="caution">
    <text evidence="1">The sequence shown here is derived from an EMBL/GenBank/DDBJ whole genome shotgun (WGS) entry which is preliminary data.</text>
</comment>
<proteinExistence type="predicted"/>
<protein>
    <submittedName>
        <fullName evidence="1">Uncharacterized protein</fullName>
    </submittedName>
</protein>
<evidence type="ECO:0000313" key="2">
    <source>
        <dbReference type="Proteomes" id="UP000886890"/>
    </source>
</evidence>
<name>A0A9D1XED1_9FIRM</name>
<organism evidence="1 2">
    <name type="scientific">Candidatus Fusicatenibacter merdavium</name>
    <dbReference type="NCBI Taxonomy" id="2838600"/>
    <lineage>
        <taxon>Bacteria</taxon>
        <taxon>Bacillati</taxon>
        <taxon>Bacillota</taxon>
        <taxon>Clostridia</taxon>
        <taxon>Lachnospirales</taxon>
        <taxon>Lachnospiraceae</taxon>
        <taxon>Fusicatenibacter</taxon>
    </lineage>
</organism>
<reference evidence="1" key="1">
    <citation type="journal article" date="2021" name="PeerJ">
        <title>Extensive microbial diversity within the chicken gut microbiome revealed by metagenomics and culture.</title>
        <authorList>
            <person name="Gilroy R."/>
            <person name="Ravi A."/>
            <person name="Getino M."/>
            <person name="Pursley I."/>
            <person name="Horton D.L."/>
            <person name="Alikhan N.F."/>
            <person name="Baker D."/>
            <person name="Gharbi K."/>
            <person name="Hall N."/>
            <person name="Watson M."/>
            <person name="Adriaenssens E.M."/>
            <person name="Foster-Nyarko E."/>
            <person name="Jarju S."/>
            <person name="Secka A."/>
            <person name="Antonio M."/>
            <person name="Oren A."/>
            <person name="Chaudhuri R.R."/>
            <person name="La Ragione R."/>
            <person name="Hildebrand F."/>
            <person name="Pallen M.J."/>
        </authorList>
    </citation>
    <scope>NUCLEOTIDE SEQUENCE</scope>
    <source>
        <strain evidence="1">CHK183-1962</strain>
    </source>
</reference>
<gene>
    <name evidence="1" type="ORF">H9734_08630</name>
</gene>
<dbReference type="AlphaFoldDB" id="A0A9D1XED1"/>
<dbReference type="Gene3D" id="3.20.20.80">
    <property type="entry name" value="Glycosidases"/>
    <property type="match status" value="1"/>
</dbReference>
<dbReference type="EMBL" id="DXEK01000143">
    <property type="protein sequence ID" value="HIX77640.1"/>
    <property type="molecule type" value="Genomic_DNA"/>
</dbReference>